<evidence type="ECO:0000256" key="7">
    <source>
        <dbReference type="ARBA" id="ARBA00022801"/>
    </source>
</evidence>
<evidence type="ECO:0000256" key="2">
    <source>
        <dbReference type="ARBA" id="ARBA00008598"/>
    </source>
</evidence>
<comment type="subunit">
    <text evidence="10">The type I restriction/modification system is composed of three polypeptides R, M and S.</text>
</comment>
<dbReference type="EMBL" id="AAOW01000005">
    <property type="protein sequence ID" value="EAR61891.1"/>
    <property type="molecule type" value="Genomic_DNA"/>
</dbReference>
<dbReference type="OrthoDB" id="9758243at2"/>
<keyword evidence="8 10" id="KW-0067">ATP-binding</keyword>
<accession>A0A7U8C725</accession>
<evidence type="ECO:0000256" key="3">
    <source>
        <dbReference type="ARBA" id="ARBA00022722"/>
    </source>
</evidence>
<evidence type="ECO:0000256" key="9">
    <source>
        <dbReference type="ARBA" id="ARBA00023125"/>
    </source>
</evidence>
<sequence length="1262" mass="143625">MTIFKKEADFEQAFIEVLIDKGWEREVLKNKTEADLQQNWANILFENNRQRDRLNDVPLTNGEMQQIIEQIKELKTPFKLNGFINGKTVAIKRDNENDPEHLGKEVSLKIYDRQEIAAGQSRYQIVQQPKFERGSPLRNDRRGDIMLLINGMPVFHIELKRSGIPVSQAVNQIEKYSKEGIFSGLFSLVQVFVAMQPEESKYFANPGADGKFNPDYQFNWGNVNNDPVNHWKEVASTLLSIPMAHQLIGFYTVADNTDGVLKVMRSYQYYAANAISDKVAKTKWRQINSNADRLGGYVWHTTGSGKTMTSFKSAQLIAQSRDADKVVFLMDRIELGSQSLKEYRNFADDREEVQATESTDVLVTKLKSSDPKETLIVSSIQKMSNIFEAVDDQGTATNSADIDLIREKRIVFIVDEAHRSTFGNMLTVIKKTFPKALFFGFTGTPIQGENEIKGTTTPDIFGDELHRYSLADGIRDKNVLGFDPYKIRTFKERELREAVALQQAKAQTVSEAMADPKKKKKFNHFMNDVPLAGIALPDDRYEKGIEDYVPKTQYETDTHQEQVVADIIEQWEILSQANKFHAILATSSIAEAIDYYRRFKAAKPELKVSALFDPNINNEGENSVDGCAERGPTFKADGLEEIMADYNAMFGQDFDFGRHPKFKQDMAARMSHKKPYEGIHKEPEKQLDLMIVVDQMLTGFDSKWVNTLYLDKVIKYQNIIQAFSRTNRLFGPDKPHGTIRYYRYPDTMERHIDEAVKLYSGDKPLGLLVDKLESNIEAMNEIFAEIQTVFNNADVQDFECLPEDDEACAKFAALYRDFNKHLEAAKIQGLDWTDGSLECGEQVYLGLALRYRELASQSERDPSGSKSDIPFDIVGYLTEIDTGRIDSDYMNSRFERYLRVLNSGVSAEETERTLNELHQSFSSLTQEEQRHARLFLNDLQRGDVRLSEGNSFRDYINRYQNKAEQARIDGIVKALGLDKDLLLQLINGVIDEENLNRFGRFDTLKSTVNRDKARAFFEQLEGKTIPLFRMNMLIDKHLRAFIFEQSEVFNVDEPANIDEQQQLKPQPLMIGDVTLYRAGQLISLPGALELGSITFKTEAPYQDNPASLLAMSCYTELKELGVVSSDVLDITLTALVELEQVTKELDLPLYQEGQSGIVWALKEAKEGSVYTEFIAFLVEIVGDEAYKPVIETVVIASGYDLSKRTLSAAFIALPSLLIKKRKEKLKQSQMENAEKESIVSSPNVVDFKTNEKLAEKWKGIEH</sequence>
<evidence type="ECO:0000259" key="11">
    <source>
        <dbReference type="PROSITE" id="PS51192"/>
    </source>
</evidence>
<dbReference type="InterPro" id="IPR055180">
    <property type="entry name" value="HsdR_RecA-like_helicase_dom_2"/>
</dbReference>
<gene>
    <name evidence="12" type="ORF">MED92_03048</name>
</gene>
<dbReference type="GO" id="GO:0005524">
    <property type="term" value="F:ATP binding"/>
    <property type="evidence" value="ECO:0007669"/>
    <property type="project" value="UniProtKB-KW"/>
</dbReference>
<dbReference type="AlphaFoldDB" id="A0A7U8C725"/>
<dbReference type="PANTHER" id="PTHR30195:SF16">
    <property type="entry name" value="TYPE I RESTRICTION ENZYME ENDONUCLEASE SUBUNIT"/>
    <property type="match status" value="1"/>
</dbReference>
<dbReference type="NCBIfam" id="TIGR00348">
    <property type="entry name" value="hsdR"/>
    <property type="match status" value="1"/>
</dbReference>
<dbReference type="GO" id="GO:0009307">
    <property type="term" value="P:DNA restriction-modification system"/>
    <property type="evidence" value="ECO:0007669"/>
    <property type="project" value="UniProtKB-KW"/>
</dbReference>
<dbReference type="EC" id="3.1.21.3" evidence="10"/>
<dbReference type="InterPro" id="IPR022625">
    <property type="entry name" value="TypeI_RM_Rsu_C"/>
</dbReference>
<keyword evidence="13" id="KW-1185">Reference proteome</keyword>
<dbReference type="PROSITE" id="PS51192">
    <property type="entry name" value="HELICASE_ATP_BIND_1"/>
    <property type="match status" value="1"/>
</dbReference>
<comment type="catalytic activity">
    <reaction evidence="1 10">
        <text>Endonucleolytic cleavage of DNA to give random double-stranded fragments with terminal 5'-phosphates, ATP is simultaneously hydrolyzed.</text>
        <dbReference type="EC" id="3.1.21.3"/>
    </reaction>
</comment>
<dbReference type="SUPFAM" id="SSF52540">
    <property type="entry name" value="P-loop containing nucleoside triphosphate hydrolases"/>
    <property type="match status" value="1"/>
</dbReference>
<dbReference type="InterPro" id="IPR051268">
    <property type="entry name" value="Type-I_R_enzyme_R_subunit"/>
</dbReference>
<evidence type="ECO:0000256" key="10">
    <source>
        <dbReference type="RuleBase" id="RU364115"/>
    </source>
</evidence>
<dbReference type="Gene3D" id="3.40.50.300">
    <property type="entry name" value="P-loop containing nucleotide triphosphate hydrolases"/>
    <property type="match status" value="2"/>
</dbReference>
<dbReference type="CDD" id="cd18800">
    <property type="entry name" value="SF2_C_EcoR124I-like"/>
    <property type="match status" value="1"/>
</dbReference>
<evidence type="ECO:0000256" key="6">
    <source>
        <dbReference type="ARBA" id="ARBA00022759"/>
    </source>
</evidence>
<dbReference type="Pfam" id="PF04313">
    <property type="entry name" value="HSDR_N"/>
    <property type="match status" value="1"/>
</dbReference>
<dbReference type="InterPro" id="IPR014001">
    <property type="entry name" value="Helicase_ATP-bd"/>
</dbReference>
<evidence type="ECO:0000256" key="1">
    <source>
        <dbReference type="ARBA" id="ARBA00000851"/>
    </source>
</evidence>
<dbReference type="Pfam" id="PF22679">
    <property type="entry name" value="T1R_D3-like"/>
    <property type="match status" value="1"/>
</dbReference>
<comment type="similarity">
    <text evidence="2 10">Belongs to the HsdR family.</text>
</comment>
<dbReference type="GO" id="GO:0009035">
    <property type="term" value="F:type I site-specific deoxyribonuclease activity"/>
    <property type="evidence" value="ECO:0007669"/>
    <property type="project" value="UniProtKB-EC"/>
</dbReference>
<keyword evidence="4 10" id="KW-0547">Nucleotide-binding</keyword>
<feature type="domain" description="Helicase ATP-binding" evidence="11">
    <location>
        <begin position="287"/>
        <end position="463"/>
    </location>
</feature>
<dbReference type="Gene3D" id="3.90.1570.50">
    <property type="match status" value="1"/>
</dbReference>
<proteinExistence type="inferred from homology"/>
<comment type="caution">
    <text evidence="12">The sequence shown here is derived from an EMBL/GenBank/DDBJ whole genome shotgun (WGS) entry which is preliminary data.</text>
</comment>
<dbReference type="RefSeq" id="WP_007022626.1">
    <property type="nucleotide sequence ID" value="NZ_CH724127.1"/>
</dbReference>
<name>A0A7U8C725_NEPCE</name>
<protein>
    <recommendedName>
        <fullName evidence="10">Type I restriction enzyme endonuclease subunit</fullName>
        <shortName evidence="10">R protein</shortName>
        <ecNumber evidence="10">3.1.21.3</ecNumber>
    </recommendedName>
</protein>
<dbReference type="InterPro" id="IPR007409">
    <property type="entry name" value="Restrct_endonuc_type1_HsdR_N"/>
</dbReference>
<keyword evidence="9 10" id="KW-0238">DNA-binding</keyword>
<evidence type="ECO:0000313" key="13">
    <source>
        <dbReference type="Proteomes" id="UP000002171"/>
    </source>
</evidence>
<keyword evidence="6" id="KW-0255">Endonuclease</keyword>
<evidence type="ECO:0000256" key="8">
    <source>
        <dbReference type="ARBA" id="ARBA00022840"/>
    </source>
</evidence>
<comment type="function">
    <text evidence="10">Subunit R is required for both nuclease and ATPase activities, but not for modification.</text>
</comment>
<dbReference type="GO" id="GO:0003677">
    <property type="term" value="F:DNA binding"/>
    <property type="evidence" value="ECO:0007669"/>
    <property type="project" value="UniProtKB-KW"/>
</dbReference>
<dbReference type="SMART" id="SM00487">
    <property type="entry name" value="DEXDc"/>
    <property type="match status" value="1"/>
</dbReference>
<dbReference type="CDD" id="cd22332">
    <property type="entry name" value="HsdR_N"/>
    <property type="match status" value="1"/>
</dbReference>
<dbReference type="InterPro" id="IPR040980">
    <property type="entry name" value="SWI2_SNF2"/>
</dbReference>
<dbReference type="Proteomes" id="UP000002171">
    <property type="component" value="Unassembled WGS sequence"/>
</dbReference>
<keyword evidence="3" id="KW-0540">Nuclease</keyword>
<evidence type="ECO:0000256" key="4">
    <source>
        <dbReference type="ARBA" id="ARBA00022741"/>
    </source>
</evidence>
<reference evidence="12 13" key="1">
    <citation type="submission" date="2006-02" db="EMBL/GenBank/DDBJ databases">
        <authorList>
            <person name="Pinhassi J."/>
            <person name="Pedros-Alio C."/>
            <person name="Ferriera S."/>
            <person name="Johnson J."/>
            <person name="Kravitz S."/>
            <person name="Halpern A."/>
            <person name="Remington K."/>
            <person name="Beeson K."/>
            <person name="Tran B."/>
            <person name="Rogers Y.-H."/>
            <person name="Friedman R."/>
            <person name="Venter J.C."/>
        </authorList>
    </citation>
    <scope>NUCLEOTIDE SEQUENCE [LARGE SCALE GENOMIC DNA]</scope>
    <source>
        <strain evidence="12 13">MED92</strain>
    </source>
</reference>
<dbReference type="InterPro" id="IPR004473">
    <property type="entry name" value="Restrct_endonuc_typeI_HsdR"/>
</dbReference>
<dbReference type="Pfam" id="PF12008">
    <property type="entry name" value="EcoR124_C"/>
    <property type="match status" value="1"/>
</dbReference>
<evidence type="ECO:0000313" key="12">
    <source>
        <dbReference type="EMBL" id="EAR61891.1"/>
    </source>
</evidence>
<keyword evidence="5 10" id="KW-0680">Restriction system</keyword>
<organism evidence="12 13">
    <name type="scientific">Neptuniibacter caesariensis</name>
    <dbReference type="NCBI Taxonomy" id="207954"/>
    <lineage>
        <taxon>Bacteria</taxon>
        <taxon>Pseudomonadati</taxon>
        <taxon>Pseudomonadota</taxon>
        <taxon>Gammaproteobacteria</taxon>
        <taxon>Oceanospirillales</taxon>
        <taxon>Oceanospirillaceae</taxon>
        <taxon>Neptuniibacter</taxon>
    </lineage>
</organism>
<dbReference type="InterPro" id="IPR027417">
    <property type="entry name" value="P-loop_NTPase"/>
</dbReference>
<evidence type="ECO:0000256" key="5">
    <source>
        <dbReference type="ARBA" id="ARBA00022747"/>
    </source>
</evidence>
<dbReference type="Pfam" id="PF18766">
    <property type="entry name" value="SWI2_SNF2"/>
    <property type="match status" value="1"/>
</dbReference>
<keyword evidence="7 10" id="KW-0378">Hydrolase</keyword>
<dbReference type="PANTHER" id="PTHR30195">
    <property type="entry name" value="TYPE I SITE-SPECIFIC DEOXYRIBONUCLEASE PROTEIN SUBUNIT M AND R"/>
    <property type="match status" value="1"/>
</dbReference>